<feature type="domain" description="Transposase DDE" evidence="1">
    <location>
        <begin position="106"/>
        <end position="257"/>
    </location>
</feature>
<dbReference type="NCBIfam" id="NF033520">
    <property type="entry name" value="transpos_IS982"/>
    <property type="match status" value="1"/>
</dbReference>
<accession>A0A645F413</accession>
<evidence type="ECO:0000259" key="1">
    <source>
        <dbReference type="Pfam" id="PF13612"/>
    </source>
</evidence>
<proteinExistence type="predicted"/>
<reference evidence="2" key="1">
    <citation type="submission" date="2019-08" db="EMBL/GenBank/DDBJ databases">
        <authorList>
            <person name="Kucharzyk K."/>
            <person name="Murdoch R.W."/>
            <person name="Higgins S."/>
            <person name="Loffler F."/>
        </authorList>
    </citation>
    <scope>NUCLEOTIDE SEQUENCE</scope>
</reference>
<evidence type="ECO:0000313" key="2">
    <source>
        <dbReference type="EMBL" id="MPN08590.1"/>
    </source>
</evidence>
<dbReference type="Pfam" id="PF13612">
    <property type="entry name" value="DDE_Tnp_1_3"/>
    <property type="match status" value="1"/>
</dbReference>
<comment type="caution">
    <text evidence="2">The sequence shown here is derived from an EMBL/GenBank/DDBJ whole genome shotgun (WGS) entry which is preliminary data.</text>
</comment>
<dbReference type="InterPro" id="IPR025668">
    <property type="entry name" value="Tnp_DDE_dom"/>
</dbReference>
<dbReference type="EMBL" id="VSSQ01054648">
    <property type="protein sequence ID" value="MPN08590.1"/>
    <property type="molecule type" value="Genomic_DNA"/>
</dbReference>
<protein>
    <submittedName>
        <fullName evidence="2">IS982 family transposase ISPsma1</fullName>
    </submittedName>
</protein>
<organism evidence="2">
    <name type="scientific">bioreactor metagenome</name>
    <dbReference type="NCBI Taxonomy" id="1076179"/>
    <lineage>
        <taxon>unclassified sequences</taxon>
        <taxon>metagenomes</taxon>
        <taxon>ecological metagenomes</taxon>
    </lineage>
</organism>
<sequence length="294" mass="33456">MFTENYITEVYCFIDDMMKECGKGIRKRGPEPKLSDAEVITLEIVGESLGMDCDKTIHRYFRDHWRHLFPNLGDRTTFLRQAANLWKVKQKIRDTLLAHLLPDGSRISIADGFPMPVCGFRRANSSKLFKGDATYGYCAAKAMTYYGLKGYLLIDLNGIIVDCAVAPANVDEREMLLGMHAGVGPNVLGDKGYICNEAMKDEFRALGISLHTPLRSNMKDDRQPALVKALNNQRRLIETVIGQLTERFNIEKVRARDLWHLTVRIGRKLLAHSINCSINRKYGNPLLQFERIFS</sequence>
<name>A0A645F413_9ZZZZ</name>
<gene>
    <name evidence="2" type="ORF">SDC9_155873</name>
</gene>
<dbReference type="AlphaFoldDB" id="A0A645F413"/>